<comment type="caution">
    <text evidence="2">The sequence shown here is derived from an EMBL/GenBank/DDBJ whole genome shotgun (WGS) entry which is preliminary data.</text>
</comment>
<evidence type="ECO:0000256" key="1">
    <source>
        <dbReference type="SAM" id="MobiDB-lite"/>
    </source>
</evidence>
<feature type="region of interest" description="Disordered" evidence="1">
    <location>
        <begin position="31"/>
        <end position="75"/>
    </location>
</feature>
<organism evidence="2 3">
    <name type="scientific">Platanthera zijinensis</name>
    <dbReference type="NCBI Taxonomy" id="2320716"/>
    <lineage>
        <taxon>Eukaryota</taxon>
        <taxon>Viridiplantae</taxon>
        <taxon>Streptophyta</taxon>
        <taxon>Embryophyta</taxon>
        <taxon>Tracheophyta</taxon>
        <taxon>Spermatophyta</taxon>
        <taxon>Magnoliopsida</taxon>
        <taxon>Liliopsida</taxon>
        <taxon>Asparagales</taxon>
        <taxon>Orchidaceae</taxon>
        <taxon>Orchidoideae</taxon>
        <taxon>Orchideae</taxon>
        <taxon>Orchidinae</taxon>
        <taxon>Platanthera</taxon>
    </lineage>
</organism>
<dbReference type="Proteomes" id="UP001418222">
    <property type="component" value="Unassembled WGS sequence"/>
</dbReference>
<proteinExistence type="predicted"/>
<dbReference type="EMBL" id="JBBWWQ010000004">
    <property type="protein sequence ID" value="KAK8948791.1"/>
    <property type="molecule type" value="Genomic_DNA"/>
</dbReference>
<reference evidence="2 3" key="1">
    <citation type="journal article" date="2022" name="Nat. Plants">
        <title>Genomes of leafy and leafless Platanthera orchids illuminate the evolution of mycoheterotrophy.</title>
        <authorList>
            <person name="Li M.H."/>
            <person name="Liu K.W."/>
            <person name="Li Z."/>
            <person name="Lu H.C."/>
            <person name="Ye Q.L."/>
            <person name="Zhang D."/>
            <person name="Wang J.Y."/>
            <person name="Li Y.F."/>
            <person name="Zhong Z.M."/>
            <person name="Liu X."/>
            <person name="Yu X."/>
            <person name="Liu D.K."/>
            <person name="Tu X.D."/>
            <person name="Liu B."/>
            <person name="Hao Y."/>
            <person name="Liao X.Y."/>
            <person name="Jiang Y.T."/>
            <person name="Sun W.H."/>
            <person name="Chen J."/>
            <person name="Chen Y.Q."/>
            <person name="Ai Y."/>
            <person name="Zhai J.W."/>
            <person name="Wu S.S."/>
            <person name="Zhou Z."/>
            <person name="Hsiao Y.Y."/>
            <person name="Wu W.L."/>
            <person name="Chen Y.Y."/>
            <person name="Lin Y.F."/>
            <person name="Hsu J.L."/>
            <person name="Li C.Y."/>
            <person name="Wang Z.W."/>
            <person name="Zhao X."/>
            <person name="Zhong W.Y."/>
            <person name="Ma X.K."/>
            <person name="Ma L."/>
            <person name="Huang J."/>
            <person name="Chen G.Z."/>
            <person name="Huang M.Z."/>
            <person name="Huang L."/>
            <person name="Peng D.H."/>
            <person name="Luo Y.B."/>
            <person name="Zou S.Q."/>
            <person name="Chen S.P."/>
            <person name="Lan S."/>
            <person name="Tsai W.C."/>
            <person name="Van de Peer Y."/>
            <person name="Liu Z.J."/>
        </authorList>
    </citation>
    <scope>NUCLEOTIDE SEQUENCE [LARGE SCALE GENOMIC DNA]</scope>
    <source>
        <strain evidence="2">Lor287</strain>
    </source>
</reference>
<gene>
    <name evidence="2" type="ORF">KSP39_PZI006232</name>
</gene>
<name>A0AAP0BTG7_9ASPA</name>
<evidence type="ECO:0000313" key="3">
    <source>
        <dbReference type="Proteomes" id="UP001418222"/>
    </source>
</evidence>
<accession>A0AAP0BTG7</accession>
<dbReference type="AlphaFoldDB" id="A0AAP0BTG7"/>
<protein>
    <submittedName>
        <fullName evidence="2">Uncharacterized protein</fullName>
    </submittedName>
</protein>
<keyword evidence="3" id="KW-1185">Reference proteome</keyword>
<evidence type="ECO:0000313" key="2">
    <source>
        <dbReference type="EMBL" id="KAK8948791.1"/>
    </source>
</evidence>
<sequence length="142" mass="15611">MSITENTAESRTRSIRGRENYLDCNLLAQRTHKVHEEPSSSDDDQTTRHHRRSTVAANCTRARHRRQAAPPKRNSIKATALPQAFAAMSAPSKRNFVKATAPPQAFAATHAPHHLLQDCQTPSPPRPVAIISKAGRCVEGST</sequence>